<dbReference type="GO" id="GO:0005789">
    <property type="term" value="C:endoplasmic reticulum membrane"/>
    <property type="evidence" value="ECO:0007669"/>
    <property type="project" value="UniProtKB-SubCell"/>
</dbReference>
<feature type="transmembrane region" description="Helical" evidence="9">
    <location>
        <begin position="127"/>
        <end position="148"/>
    </location>
</feature>
<organism evidence="11 12">
    <name type="scientific">Paragonimus westermani</name>
    <dbReference type="NCBI Taxonomy" id="34504"/>
    <lineage>
        <taxon>Eukaryota</taxon>
        <taxon>Metazoa</taxon>
        <taxon>Spiralia</taxon>
        <taxon>Lophotrochozoa</taxon>
        <taxon>Platyhelminthes</taxon>
        <taxon>Trematoda</taxon>
        <taxon>Digenea</taxon>
        <taxon>Plagiorchiida</taxon>
        <taxon>Troglotremata</taxon>
        <taxon>Troglotrematidae</taxon>
        <taxon>Paragonimus</taxon>
    </lineage>
</organism>
<keyword evidence="3 9" id="KW-0812">Transmembrane</keyword>
<dbReference type="PANTHER" id="PTHR11247:SF1">
    <property type="entry name" value="DOLICHYLDIPHOSPHATASE 1"/>
    <property type="match status" value="1"/>
</dbReference>
<dbReference type="Gene3D" id="1.20.144.10">
    <property type="entry name" value="Phosphatidic acid phosphatase type 2/haloperoxidase"/>
    <property type="match status" value="1"/>
</dbReference>
<dbReference type="EMBL" id="JTDF01021489">
    <property type="protein sequence ID" value="KAF8561775.1"/>
    <property type="molecule type" value="Genomic_DNA"/>
</dbReference>
<evidence type="ECO:0000256" key="8">
    <source>
        <dbReference type="ARBA" id="ARBA00047349"/>
    </source>
</evidence>
<evidence type="ECO:0000256" key="7">
    <source>
        <dbReference type="ARBA" id="ARBA00024907"/>
    </source>
</evidence>
<feature type="transmembrane region" description="Helical" evidence="9">
    <location>
        <begin position="154"/>
        <end position="172"/>
    </location>
</feature>
<gene>
    <name evidence="11" type="ORF">P879_09060</name>
</gene>
<dbReference type="Pfam" id="PF01569">
    <property type="entry name" value="PAP2"/>
    <property type="match status" value="1"/>
</dbReference>
<dbReference type="Proteomes" id="UP000699462">
    <property type="component" value="Unassembled WGS sequence"/>
</dbReference>
<keyword evidence="6 9" id="KW-0472">Membrane</keyword>
<evidence type="ECO:0000256" key="2">
    <source>
        <dbReference type="ARBA" id="ARBA00005518"/>
    </source>
</evidence>
<dbReference type="GO" id="GO:0047874">
    <property type="term" value="F:dolichyldiphosphatase activity"/>
    <property type="evidence" value="ECO:0007669"/>
    <property type="project" value="UniProtKB-UniRule"/>
</dbReference>
<dbReference type="PANTHER" id="PTHR11247">
    <property type="entry name" value="PALMITOYL-PROTEIN THIOESTERASE/DOLICHYLDIPHOSPHATASE 1"/>
    <property type="match status" value="1"/>
</dbReference>
<protein>
    <recommendedName>
        <fullName evidence="9">Dolichyldiphosphatase</fullName>
        <ecNumber evidence="9">3.6.1.43</ecNumber>
    </recommendedName>
</protein>
<comment type="catalytic activity">
    <reaction evidence="8 9">
        <text>a di-trans,poly-cis-dolichyl diphosphate + H2O = a di-trans,poly-cis-dolichyl phosphate + phosphate + H(+)</text>
        <dbReference type="Rhea" id="RHEA:14385"/>
        <dbReference type="Rhea" id="RHEA-COMP:19498"/>
        <dbReference type="Rhea" id="RHEA-COMP:19506"/>
        <dbReference type="ChEBI" id="CHEBI:15377"/>
        <dbReference type="ChEBI" id="CHEBI:15378"/>
        <dbReference type="ChEBI" id="CHEBI:43474"/>
        <dbReference type="ChEBI" id="CHEBI:57497"/>
        <dbReference type="ChEBI" id="CHEBI:57683"/>
        <dbReference type="EC" id="3.6.1.43"/>
    </reaction>
</comment>
<dbReference type="OrthoDB" id="302705at2759"/>
<dbReference type="SMART" id="SM00014">
    <property type="entry name" value="acidPPc"/>
    <property type="match status" value="1"/>
</dbReference>
<comment type="pathway">
    <text evidence="9">Protein modification; protein glycosylation.</text>
</comment>
<reference evidence="11 12" key="1">
    <citation type="submission" date="2019-07" db="EMBL/GenBank/DDBJ databases">
        <title>Annotation for the trematode Paragonimus westermani.</title>
        <authorList>
            <person name="Choi Y.-J."/>
        </authorList>
    </citation>
    <scope>NUCLEOTIDE SEQUENCE [LARGE SCALE GENOMIC DNA]</scope>
    <source>
        <strain evidence="11">180907_Pwestermani</strain>
    </source>
</reference>
<sequence>MDSQLHWISLNFFNVMYPKGDIIGKMLAYFSTTPIIIVVGLITLTVFRRDLHTIFLLLGVILNELLNTVVKKTLRQPRPIATHNSKLSSYGMPSSHAQFVGFFCLYLVFFIRFRLNEKFCRPKIRLFFYIASVVTGALTCYSRLYLLYHTTEQIVIGLVMGLFLALGWFPLVHSVLTPLFPRICNLSIGRVLMLQDFTRIPNVFLFEYTNSLNWNRRDQSTRNRG</sequence>
<evidence type="ECO:0000256" key="9">
    <source>
        <dbReference type="RuleBase" id="RU367078"/>
    </source>
</evidence>
<keyword evidence="12" id="KW-1185">Reference proteome</keyword>
<feature type="transmembrane region" description="Helical" evidence="9">
    <location>
        <begin position="54"/>
        <end position="70"/>
    </location>
</feature>
<evidence type="ECO:0000256" key="1">
    <source>
        <dbReference type="ARBA" id="ARBA00004141"/>
    </source>
</evidence>
<feature type="transmembrane region" description="Helical" evidence="9">
    <location>
        <begin position="96"/>
        <end position="115"/>
    </location>
</feature>
<dbReference type="InterPro" id="IPR000326">
    <property type="entry name" value="PAP2/HPO"/>
</dbReference>
<dbReference type="GO" id="GO:0006487">
    <property type="term" value="P:protein N-linked glycosylation"/>
    <property type="evidence" value="ECO:0007669"/>
    <property type="project" value="UniProtKB-UniRule"/>
</dbReference>
<comment type="subcellular location">
    <subcellularLocation>
        <location evidence="9">Endoplasmic reticulum membrane</location>
        <topology evidence="9">Multi-pass membrane protein</topology>
    </subcellularLocation>
    <subcellularLocation>
        <location evidence="1">Membrane</location>
        <topology evidence="1">Multi-pass membrane protein</topology>
    </subcellularLocation>
</comment>
<feature type="domain" description="Phosphatidic acid phosphatase type 2/haloperoxidase" evidence="10">
    <location>
        <begin position="53"/>
        <end position="169"/>
    </location>
</feature>
<dbReference type="GO" id="GO:0008610">
    <property type="term" value="P:lipid biosynthetic process"/>
    <property type="evidence" value="ECO:0007669"/>
    <property type="project" value="TreeGrafter"/>
</dbReference>
<evidence type="ECO:0000256" key="6">
    <source>
        <dbReference type="ARBA" id="ARBA00023136"/>
    </source>
</evidence>
<keyword evidence="9" id="KW-0256">Endoplasmic reticulum</keyword>
<evidence type="ECO:0000313" key="11">
    <source>
        <dbReference type="EMBL" id="KAF8561775.1"/>
    </source>
</evidence>
<dbReference type="InterPro" id="IPR039667">
    <property type="entry name" value="Dolichyldiphosphatase_PAP2"/>
</dbReference>
<comment type="similarity">
    <text evidence="2 9">Belongs to the dolichyldiphosphatase family.</text>
</comment>
<name>A0A8T0D1P1_9TREM</name>
<evidence type="ECO:0000256" key="5">
    <source>
        <dbReference type="ARBA" id="ARBA00022989"/>
    </source>
</evidence>
<dbReference type="InterPro" id="IPR036938">
    <property type="entry name" value="PAP2/HPO_sf"/>
</dbReference>
<comment type="function">
    <text evidence="7 9">Required for efficient N-glycosylation. Necessary for maintaining optimal levels of dolichol-linked oligosaccharides. Hydrolyzes dolichyl pyrophosphate at a very high rate and dolichyl monophosphate at a much lower rate. Does not act on phosphatidate.</text>
</comment>
<comment type="caution">
    <text evidence="11">The sequence shown here is derived from an EMBL/GenBank/DDBJ whole genome shotgun (WGS) entry which is preliminary data.</text>
</comment>
<dbReference type="CDD" id="cd03382">
    <property type="entry name" value="PAP2_dolichyldiphosphatase"/>
    <property type="match status" value="1"/>
</dbReference>
<keyword evidence="5 9" id="KW-1133">Transmembrane helix</keyword>
<proteinExistence type="inferred from homology"/>
<dbReference type="AlphaFoldDB" id="A0A8T0D1P1"/>
<dbReference type="EC" id="3.6.1.43" evidence="9"/>
<evidence type="ECO:0000259" key="10">
    <source>
        <dbReference type="SMART" id="SM00014"/>
    </source>
</evidence>
<accession>A0A8T0D1P1</accession>
<evidence type="ECO:0000256" key="4">
    <source>
        <dbReference type="ARBA" id="ARBA00022801"/>
    </source>
</evidence>
<evidence type="ECO:0000256" key="3">
    <source>
        <dbReference type="ARBA" id="ARBA00022692"/>
    </source>
</evidence>
<dbReference type="SUPFAM" id="SSF48317">
    <property type="entry name" value="Acid phosphatase/Vanadium-dependent haloperoxidase"/>
    <property type="match status" value="1"/>
</dbReference>
<keyword evidence="4 9" id="KW-0378">Hydrolase</keyword>
<evidence type="ECO:0000313" key="12">
    <source>
        <dbReference type="Proteomes" id="UP000699462"/>
    </source>
</evidence>
<feature type="transmembrane region" description="Helical" evidence="9">
    <location>
        <begin position="26"/>
        <end position="47"/>
    </location>
</feature>